<protein>
    <submittedName>
        <fullName evidence="3">Uncharacterized protein</fullName>
    </submittedName>
</protein>
<feature type="compositionally biased region" description="Polar residues" evidence="1">
    <location>
        <begin position="80"/>
        <end position="97"/>
    </location>
</feature>
<feature type="region of interest" description="Disordered" evidence="1">
    <location>
        <begin position="51"/>
        <end position="97"/>
    </location>
</feature>
<keyword evidence="2" id="KW-0812">Transmembrane</keyword>
<dbReference type="AlphaFoldDB" id="A0A1V2GH59"/>
<evidence type="ECO:0000313" key="4">
    <source>
        <dbReference type="Proteomes" id="UP000188967"/>
    </source>
</evidence>
<comment type="caution">
    <text evidence="3">The sequence shown here is derived from an EMBL/GenBank/DDBJ whole genome shotgun (WGS) entry which is preliminary data.</text>
</comment>
<gene>
    <name evidence="3" type="ORF">BXT93_09465</name>
</gene>
<dbReference type="EMBL" id="MTPS01000135">
    <property type="protein sequence ID" value="ONG35172.1"/>
    <property type="molecule type" value="Genomic_DNA"/>
</dbReference>
<keyword evidence="2" id="KW-1133">Transmembrane helix</keyword>
<keyword evidence="2" id="KW-0472">Membrane</keyword>
<feature type="compositionally biased region" description="Basic and acidic residues" evidence="1">
    <location>
        <begin position="69"/>
        <end position="79"/>
    </location>
</feature>
<evidence type="ECO:0000256" key="2">
    <source>
        <dbReference type="SAM" id="Phobius"/>
    </source>
</evidence>
<dbReference type="RefSeq" id="WP_076795186.1">
    <property type="nucleotide sequence ID" value="NZ_JBGFEX010000003.1"/>
</dbReference>
<organism evidence="3 4">
    <name type="scientific">Escherichia coli</name>
    <dbReference type="NCBI Taxonomy" id="562"/>
    <lineage>
        <taxon>Bacteria</taxon>
        <taxon>Pseudomonadati</taxon>
        <taxon>Pseudomonadota</taxon>
        <taxon>Gammaproteobacteria</taxon>
        <taxon>Enterobacterales</taxon>
        <taxon>Enterobacteriaceae</taxon>
        <taxon>Escherichia</taxon>
    </lineage>
</organism>
<evidence type="ECO:0000313" key="3">
    <source>
        <dbReference type="EMBL" id="ONG35172.1"/>
    </source>
</evidence>
<proteinExistence type="predicted"/>
<feature type="transmembrane region" description="Helical" evidence="2">
    <location>
        <begin position="6"/>
        <end position="24"/>
    </location>
</feature>
<accession>A0A1V2GH59</accession>
<name>A0A1V2GH59_ECOLX</name>
<reference evidence="3 4" key="1">
    <citation type="submission" date="2017-01" db="EMBL/GenBank/DDBJ databases">
        <title>Draft genome sequence of an E. coli strain isolated from human, in Amazon, Brazil.</title>
        <authorList>
            <person name="Moura Q."/>
            <person name="Fernandes M.R."/>
            <person name="Cerdeira L."/>
            <person name="Vianello M."/>
            <person name="Souza T.A."/>
            <person name="Ienne S."/>
            <person name="Lincopan N."/>
        </authorList>
    </citation>
    <scope>NUCLEOTIDE SEQUENCE [LARGE SCALE GENOMIC DNA]</scope>
    <source>
        <strain evidence="3 4">ICBEcBL-II-13</strain>
    </source>
</reference>
<evidence type="ECO:0000256" key="1">
    <source>
        <dbReference type="SAM" id="MobiDB-lite"/>
    </source>
</evidence>
<sequence>MTGKLFGIILVICGMAGAVALWVLSKTAPGSNGSAPVRRFKLDHEYENKGFTEKGQSEGIVDVPNEISIEQREGFERDNSYSPASDTQHDNTPGDNF</sequence>
<dbReference type="Proteomes" id="UP000188967">
    <property type="component" value="Unassembled WGS sequence"/>
</dbReference>